<sequence>MEYTKKQMAIIEAAERLFAVKGFEGASVRDIAHEANTNVSMISYYFGSKEKLMEAVFENRMEGSRAQMETLYADPHLSCLEKLYSLIDTYVIKLMSQPHFNKIWVREQVESEGVIADKIESVRQRNFNTITRIVKDGQDNGEFKHEVDAFLIMAMLVGTTNQVLTTATHYRKTHHMESMSEDDFRAHLKKTLTSYLKTVFKALLTYEA</sequence>
<dbReference type="PANTHER" id="PTHR30328">
    <property type="entry name" value="TRANSCRIPTIONAL REPRESSOR"/>
    <property type="match status" value="1"/>
</dbReference>
<evidence type="ECO:0000259" key="3">
    <source>
        <dbReference type="PROSITE" id="PS50977"/>
    </source>
</evidence>
<feature type="domain" description="HTH tetR-type" evidence="3">
    <location>
        <begin position="4"/>
        <end position="64"/>
    </location>
</feature>
<keyword evidence="5" id="KW-1185">Reference proteome</keyword>
<evidence type="ECO:0000313" key="4">
    <source>
        <dbReference type="EMBL" id="PUZ25688.1"/>
    </source>
</evidence>
<dbReference type="SUPFAM" id="SSF48498">
    <property type="entry name" value="Tetracyclin repressor-like, C-terminal domain"/>
    <property type="match status" value="1"/>
</dbReference>
<dbReference type="PROSITE" id="PS50977">
    <property type="entry name" value="HTH_TETR_2"/>
    <property type="match status" value="1"/>
</dbReference>
<gene>
    <name evidence="4" type="ORF">DCC81_15585</name>
</gene>
<dbReference type="Pfam" id="PF00440">
    <property type="entry name" value="TetR_N"/>
    <property type="match status" value="1"/>
</dbReference>
<evidence type="ECO:0000313" key="5">
    <source>
        <dbReference type="Proteomes" id="UP000244450"/>
    </source>
</evidence>
<dbReference type="InterPro" id="IPR013570">
    <property type="entry name" value="Tscrpt_reg_YsiA_C"/>
</dbReference>
<dbReference type="PRINTS" id="PR00455">
    <property type="entry name" value="HTHTETR"/>
</dbReference>
<dbReference type="Pfam" id="PF08359">
    <property type="entry name" value="TetR_C_4"/>
    <property type="match status" value="1"/>
</dbReference>
<protein>
    <submittedName>
        <fullName evidence="4">TetR/AcrR family transcriptional regulator</fullName>
    </submittedName>
</protein>
<dbReference type="PANTHER" id="PTHR30328:SF54">
    <property type="entry name" value="HTH-TYPE TRANSCRIPTIONAL REPRESSOR SCO4008"/>
    <property type="match status" value="1"/>
</dbReference>
<dbReference type="Gene3D" id="1.10.357.10">
    <property type="entry name" value="Tetracycline Repressor, domain 2"/>
    <property type="match status" value="1"/>
</dbReference>
<dbReference type="InterPro" id="IPR036271">
    <property type="entry name" value="Tet_transcr_reg_TetR-rel_C_sf"/>
</dbReference>
<evidence type="ECO:0000256" key="2">
    <source>
        <dbReference type="PROSITE-ProRule" id="PRU00335"/>
    </source>
</evidence>
<dbReference type="InterPro" id="IPR009057">
    <property type="entry name" value="Homeodomain-like_sf"/>
</dbReference>
<proteinExistence type="predicted"/>
<dbReference type="EMBL" id="QCYK01000002">
    <property type="protein sequence ID" value="PUZ25688.1"/>
    <property type="molecule type" value="Genomic_DNA"/>
</dbReference>
<dbReference type="AlphaFoldDB" id="A0A2T7BHD5"/>
<evidence type="ECO:0000256" key="1">
    <source>
        <dbReference type="ARBA" id="ARBA00023125"/>
    </source>
</evidence>
<feature type="DNA-binding region" description="H-T-H motif" evidence="2">
    <location>
        <begin position="27"/>
        <end position="46"/>
    </location>
</feature>
<dbReference type="InterPro" id="IPR050109">
    <property type="entry name" value="HTH-type_TetR-like_transc_reg"/>
</dbReference>
<reference evidence="4 5" key="1">
    <citation type="submission" date="2018-04" db="EMBL/GenBank/DDBJ databases">
        <title>Chitinophaga fuyangensis sp. nov., isolated from soil in a chemical factory.</title>
        <authorList>
            <person name="Chen K."/>
        </authorList>
    </citation>
    <scope>NUCLEOTIDE SEQUENCE [LARGE SCALE GENOMIC DNA]</scope>
    <source>
        <strain evidence="4 5">LY-1</strain>
    </source>
</reference>
<organism evidence="4 5">
    <name type="scientific">Chitinophaga parva</name>
    <dbReference type="NCBI Taxonomy" id="2169414"/>
    <lineage>
        <taxon>Bacteria</taxon>
        <taxon>Pseudomonadati</taxon>
        <taxon>Bacteroidota</taxon>
        <taxon>Chitinophagia</taxon>
        <taxon>Chitinophagales</taxon>
        <taxon>Chitinophagaceae</taxon>
        <taxon>Chitinophaga</taxon>
    </lineage>
</organism>
<dbReference type="GO" id="GO:0003677">
    <property type="term" value="F:DNA binding"/>
    <property type="evidence" value="ECO:0007669"/>
    <property type="project" value="UniProtKB-UniRule"/>
</dbReference>
<accession>A0A2T7BHD5</accession>
<name>A0A2T7BHD5_9BACT</name>
<dbReference type="OrthoDB" id="9789566at2"/>
<dbReference type="RefSeq" id="WP_108687527.1">
    <property type="nucleotide sequence ID" value="NZ_QCYK01000002.1"/>
</dbReference>
<keyword evidence="1 2" id="KW-0238">DNA-binding</keyword>
<dbReference type="InterPro" id="IPR001647">
    <property type="entry name" value="HTH_TetR"/>
</dbReference>
<dbReference type="SUPFAM" id="SSF46689">
    <property type="entry name" value="Homeodomain-like"/>
    <property type="match status" value="1"/>
</dbReference>
<comment type="caution">
    <text evidence="4">The sequence shown here is derived from an EMBL/GenBank/DDBJ whole genome shotgun (WGS) entry which is preliminary data.</text>
</comment>
<dbReference type="Proteomes" id="UP000244450">
    <property type="component" value="Unassembled WGS sequence"/>
</dbReference>